<evidence type="ECO:0000256" key="2">
    <source>
        <dbReference type="ARBA" id="ARBA00022617"/>
    </source>
</evidence>
<dbReference type="InterPro" id="IPR009056">
    <property type="entry name" value="Cyt_c-like_dom"/>
</dbReference>
<dbReference type="Proteomes" id="UP001231445">
    <property type="component" value="Chromosome"/>
</dbReference>
<keyword evidence="4" id="KW-0249">Electron transport</keyword>
<feature type="region of interest" description="Disordered" evidence="7">
    <location>
        <begin position="183"/>
        <end position="210"/>
    </location>
</feature>
<evidence type="ECO:0000256" key="3">
    <source>
        <dbReference type="ARBA" id="ARBA00022723"/>
    </source>
</evidence>
<dbReference type="GO" id="GO:0020037">
    <property type="term" value="F:heme binding"/>
    <property type="evidence" value="ECO:0007669"/>
    <property type="project" value="InterPro"/>
</dbReference>
<dbReference type="SUPFAM" id="SSF46626">
    <property type="entry name" value="Cytochrome c"/>
    <property type="match status" value="1"/>
</dbReference>
<keyword evidence="5 6" id="KW-0408">Iron</keyword>
<evidence type="ECO:0000313" key="11">
    <source>
        <dbReference type="Proteomes" id="UP001231445"/>
    </source>
</evidence>
<accession>A0A9Y2F266</accession>
<evidence type="ECO:0000256" key="7">
    <source>
        <dbReference type="SAM" id="MobiDB-lite"/>
    </source>
</evidence>
<keyword evidence="2 6" id="KW-0349">Heme</keyword>
<evidence type="ECO:0000313" key="10">
    <source>
        <dbReference type="EMBL" id="WIW95499.1"/>
    </source>
</evidence>
<evidence type="ECO:0000256" key="6">
    <source>
        <dbReference type="PROSITE-ProRule" id="PRU00433"/>
    </source>
</evidence>
<dbReference type="PANTHER" id="PTHR11961">
    <property type="entry name" value="CYTOCHROME C"/>
    <property type="match status" value="1"/>
</dbReference>
<feature type="domain" description="Cytochrome c" evidence="9">
    <location>
        <begin position="69"/>
        <end position="170"/>
    </location>
</feature>
<sequence>MDDRFNTIAGWVLFAGIIALGASTLSYKYFKGERPETLGYVIEGVEVEGAGAAAEMTMAQALSMMSTDDQIAAGERVFAKCAACHTVEQGGANGIGPNLYAVMGAGIGNHVPGYAYSDALAGVGGTWNWETMDAWLKNPRGFADGTKMSFAGLPKIEDRAAVAMYMNSMGSNLPVPEYVEVLAEDGGEGEDPAGEVAAEETAEGEAVAAE</sequence>
<reference evidence="10 11" key="1">
    <citation type="submission" date="2023-06" db="EMBL/GenBank/DDBJ databases">
        <title>Altererythrobacter rubellus NBRC 112769 genome.</title>
        <authorList>
            <person name="Zhang K."/>
        </authorList>
    </citation>
    <scope>NUCLEOTIDE SEQUENCE [LARGE SCALE GENOMIC DNA]</scope>
    <source>
        <strain evidence="10 11">NBRC 112769</strain>
    </source>
</reference>
<dbReference type="Gene3D" id="1.10.760.10">
    <property type="entry name" value="Cytochrome c-like domain"/>
    <property type="match status" value="1"/>
</dbReference>
<evidence type="ECO:0000259" key="9">
    <source>
        <dbReference type="PROSITE" id="PS51007"/>
    </source>
</evidence>
<dbReference type="EMBL" id="CP127221">
    <property type="protein sequence ID" value="WIW95499.1"/>
    <property type="molecule type" value="Genomic_DNA"/>
</dbReference>
<evidence type="ECO:0000256" key="4">
    <source>
        <dbReference type="ARBA" id="ARBA00022982"/>
    </source>
</evidence>
<dbReference type="GO" id="GO:0009055">
    <property type="term" value="F:electron transfer activity"/>
    <property type="evidence" value="ECO:0007669"/>
    <property type="project" value="InterPro"/>
</dbReference>
<evidence type="ECO:0000256" key="8">
    <source>
        <dbReference type="SAM" id="Phobius"/>
    </source>
</evidence>
<name>A0A9Y2F266_9SPHN</name>
<dbReference type="AlphaFoldDB" id="A0A9Y2F266"/>
<protein>
    <submittedName>
        <fullName evidence="10">C-type cytochrome</fullName>
    </submittedName>
</protein>
<dbReference type="PRINTS" id="PR00604">
    <property type="entry name" value="CYTCHRMECIAB"/>
</dbReference>
<dbReference type="Pfam" id="PF00034">
    <property type="entry name" value="Cytochrom_C"/>
    <property type="match status" value="1"/>
</dbReference>
<dbReference type="GO" id="GO:0046872">
    <property type="term" value="F:metal ion binding"/>
    <property type="evidence" value="ECO:0007669"/>
    <property type="project" value="UniProtKB-KW"/>
</dbReference>
<proteinExistence type="predicted"/>
<feature type="compositionally biased region" description="Acidic residues" evidence="7">
    <location>
        <begin position="183"/>
        <end position="203"/>
    </location>
</feature>
<evidence type="ECO:0000256" key="5">
    <source>
        <dbReference type="ARBA" id="ARBA00023004"/>
    </source>
</evidence>
<dbReference type="InterPro" id="IPR002327">
    <property type="entry name" value="Cyt_c_1A/1B"/>
</dbReference>
<dbReference type="InterPro" id="IPR036909">
    <property type="entry name" value="Cyt_c-like_dom_sf"/>
</dbReference>
<dbReference type="PROSITE" id="PS51007">
    <property type="entry name" value="CYTC"/>
    <property type="match status" value="1"/>
</dbReference>
<dbReference type="KEGG" id="arue:QQX03_11305"/>
<gene>
    <name evidence="10" type="ORF">QQX03_11305</name>
</gene>
<keyword evidence="11" id="KW-1185">Reference proteome</keyword>
<feature type="transmembrane region" description="Helical" evidence="8">
    <location>
        <begin position="6"/>
        <end position="27"/>
    </location>
</feature>
<keyword evidence="3 6" id="KW-0479">Metal-binding</keyword>
<keyword evidence="8" id="KW-1133">Transmembrane helix</keyword>
<keyword evidence="1" id="KW-0813">Transport</keyword>
<organism evidence="10 11">
    <name type="scientific">Altererythrobacter rubellus</name>
    <dbReference type="NCBI Taxonomy" id="2173831"/>
    <lineage>
        <taxon>Bacteria</taxon>
        <taxon>Pseudomonadati</taxon>
        <taxon>Pseudomonadota</taxon>
        <taxon>Alphaproteobacteria</taxon>
        <taxon>Sphingomonadales</taxon>
        <taxon>Erythrobacteraceae</taxon>
        <taxon>Altererythrobacter</taxon>
    </lineage>
</organism>
<evidence type="ECO:0000256" key="1">
    <source>
        <dbReference type="ARBA" id="ARBA00022448"/>
    </source>
</evidence>
<keyword evidence="8" id="KW-0812">Transmembrane</keyword>
<dbReference type="RefSeq" id="WP_285975814.1">
    <property type="nucleotide sequence ID" value="NZ_CP127221.1"/>
</dbReference>
<keyword evidence="8" id="KW-0472">Membrane</keyword>